<keyword evidence="1" id="KW-0862">Zinc</keyword>
<keyword evidence="1" id="KW-0479">Metal-binding</keyword>
<dbReference type="OrthoDB" id="5387895at2759"/>
<dbReference type="RefSeq" id="XP_051364667.1">
    <property type="nucleotide sequence ID" value="XM_051503710.1"/>
</dbReference>
<evidence type="ECO:0000313" key="5">
    <source>
        <dbReference type="Proteomes" id="UP001055219"/>
    </source>
</evidence>
<dbReference type="Proteomes" id="UP001055219">
    <property type="component" value="Unassembled WGS sequence"/>
</dbReference>
<evidence type="ECO:0000259" key="3">
    <source>
        <dbReference type="PROSITE" id="PS50966"/>
    </source>
</evidence>
<gene>
    <name evidence="4" type="ORF">J7T54_001687</name>
</gene>
<dbReference type="EMBL" id="JAGIXG020000006">
    <property type="protein sequence ID" value="KAI6783811.1"/>
    <property type="molecule type" value="Genomic_DNA"/>
</dbReference>
<dbReference type="InterPro" id="IPR007527">
    <property type="entry name" value="Znf_SWIM"/>
</dbReference>
<dbReference type="GO" id="GO:0008270">
    <property type="term" value="F:zinc ion binding"/>
    <property type="evidence" value="ECO:0007669"/>
    <property type="project" value="UniProtKB-KW"/>
</dbReference>
<protein>
    <recommendedName>
        <fullName evidence="3">SWIM-type domain-containing protein</fullName>
    </recommendedName>
</protein>
<evidence type="ECO:0000313" key="4">
    <source>
        <dbReference type="EMBL" id="KAI6783811.1"/>
    </source>
</evidence>
<dbReference type="AlphaFoldDB" id="A0A9P9Y5I6"/>
<reference evidence="4" key="2">
    <citation type="submission" date="2022-07" db="EMBL/GenBank/DDBJ databases">
        <authorList>
            <person name="Goncalves M.F.M."/>
            <person name="Hilario S."/>
            <person name="Van De Peer Y."/>
            <person name="Esteves A.C."/>
            <person name="Alves A."/>
        </authorList>
    </citation>
    <scope>NUCLEOTIDE SEQUENCE</scope>
    <source>
        <strain evidence="4">MUM 19.33</strain>
    </source>
</reference>
<organism evidence="4 5">
    <name type="scientific">Emericellopsis cladophorae</name>
    <dbReference type="NCBI Taxonomy" id="2686198"/>
    <lineage>
        <taxon>Eukaryota</taxon>
        <taxon>Fungi</taxon>
        <taxon>Dikarya</taxon>
        <taxon>Ascomycota</taxon>
        <taxon>Pezizomycotina</taxon>
        <taxon>Sordariomycetes</taxon>
        <taxon>Hypocreomycetidae</taxon>
        <taxon>Hypocreales</taxon>
        <taxon>Bionectriaceae</taxon>
        <taxon>Emericellopsis</taxon>
    </lineage>
</organism>
<dbReference type="GeneID" id="75828204"/>
<sequence>MYSPTAKLNGLSLDAMPPVTRSMSRLQGDNSPPTIVDYESSLESEDCESDWSETDEDSLTIKSPARVIYRLDNLPQGQRDVVRDTFNCPPQMSLQRCRHVDNTYAFQMTELVNRSIRLHRDGERTRLVCSCAADVNETTACSHILWLLDQILDQTLYDHDRREPVCLNQRGFADEMGDPFERISKHHIDILAADLHCPLIREDADSRIDSARTLEARELLASIHAEDPDTFRRDIFDSPSQGTKVIKRHDIDCTVFRMLLDNNHFFQYFRSLSRPGDPIRDVFRKLSQRVDRVLHQLDAGGMDGSKTTEWATHHIRGCVSSIRCAVFDRDQPLPFSEAHAAAAALVHILSAVVTRHPRASIHVSGQDRNLYMTLVGERDIDFVVGVLGLLPEAACHFLYDLEALLEQVETHGAPVSYVTKFRTLIASLRGLKPESRPKRANEVTASGRRSKRMK</sequence>
<name>A0A9P9Y5I6_9HYPO</name>
<evidence type="ECO:0000256" key="2">
    <source>
        <dbReference type="SAM" id="MobiDB-lite"/>
    </source>
</evidence>
<evidence type="ECO:0000256" key="1">
    <source>
        <dbReference type="PROSITE-ProRule" id="PRU00325"/>
    </source>
</evidence>
<feature type="region of interest" description="Disordered" evidence="2">
    <location>
        <begin position="434"/>
        <end position="454"/>
    </location>
</feature>
<feature type="domain" description="SWIM-type" evidence="3">
    <location>
        <begin position="114"/>
        <end position="152"/>
    </location>
</feature>
<accession>A0A9P9Y5I6</accession>
<reference evidence="4" key="1">
    <citation type="journal article" date="2021" name="J Fungi (Basel)">
        <title>Genomic and Metabolomic Analyses of the Marine Fungus Emericellopsis cladophorae: Insights into Saltwater Adaptability Mechanisms and Its Biosynthetic Potential.</title>
        <authorList>
            <person name="Goncalves M.F.M."/>
            <person name="Hilario S."/>
            <person name="Van de Peer Y."/>
            <person name="Esteves A.C."/>
            <person name="Alves A."/>
        </authorList>
    </citation>
    <scope>NUCLEOTIDE SEQUENCE</scope>
    <source>
        <strain evidence="4">MUM 19.33</strain>
    </source>
</reference>
<comment type="caution">
    <text evidence="4">The sequence shown here is derived from an EMBL/GenBank/DDBJ whole genome shotgun (WGS) entry which is preliminary data.</text>
</comment>
<proteinExistence type="predicted"/>
<keyword evidence="5" id="KW-1185">Reference proteome</keyword>
<keyword evidence="1" id="KW-0863">Zinc-finger</keyword>
<dbReference type="PROSITE" id="PS50966">
    <property type="entry name" value="ZF_SWIM"/>
    <property type="match status" value="1"/>
</dbReference>